<evidence type="ECO:0000313" key="3">
    <source>
        <dbReference type="Proteomes" id="UP001305414"/>
    </source>
</evidence>
<name>A0AAN7Z987_9PEZI</name>
<feature type="region of interest" description="Disordered" evidence="1">
    <location>
        <begin position="233"/>
        <end position="257"/>
    </location>
</feature>
<dbReference type="Proteomes" id="UP001305414">
    <property type="component" value="Unassembled WGS sequence"/>
</dbReference>
<evidence type="ECO:0000313" key="2">
    <source>
        <dbReference type="EMBL" id="KAK5634177.1"/>
    </source>
</evidence>
<dbReference type="EMBL" id="JAWHQM010000038">
    <property type="protein sequence ID" value="KAK5634177.1"/>
    <property type="molecule type" value="Genomic_DNA"/>
</dbReference>
<dbReference type="PANTHER" id="PTHR42858">
    <property type="entry name" value="AMINOTRANSFERASE"/>
    <property type="match status" value="1"/>
</dbReference>
<comment type="caution">
    <text evidence="2">The sequence shown here is derived from an EMBL/GenBank/DDBJ whole genome shotgun (WGS) entry which is preliminary data.</text>
</comment>
<protein>
    <recommendedName>
        <fullName evidence="4">Aminotransferase class I/classII domain-containing protein</fullName>
    </recommendedName>
</protein>
<dbReference type="Gene3D" id="3.40.640.10">
    <property type="entry name" value="Type I PLP-dependent aspartate aminotransferase-like (Major domain)"/>
    <property type="match status" value="1"/>
</dbReference>
<organism evidence="2 3">
    <name type="scientific">Xylaria bambusicola</name>
    <dbReference type="NCBI Taxonomy" id="326684"/>
    <lineage>
        <taxon>Eukaryota</taxon>
        <taxon>Fungi</taxon>
        <taxon>Dikarya</taxon>
        <taxon>Ascomycota</taxon>
        <taxon>Pezizomycotina</taxon>
        <taxon>Sordariomycetes</taxon>
        <taxon>Xylariomycetidae</taxon>
        <taxon>Xylariales</taxon>
        <taxon>Xylariaceae</taxon>
        <taxon>Xylaria</taxon>
    </lineage>
</organism>
<keyword evidence="3" id="KW-1185">Reference proteome</keyword>
<dbReference type="GO" id="GO:0047536">
    <property type="term" value="F:2-aminoadipate transaminase activity"/>
    <property type="evidence" value="ECO:0007669"/>
    <property type="project" value="TreeGrafter"/>
</dbReference>
<reference evidence="2 3" key="1">
    <citation type="submission" date="2023-10" db="EMBL/GenBank/DDBJ databases">
        <title>Draft genome sequence of Xylaria bambusicola isolate GMP-LS, the root and basal stem rot pathogen of sugarcane in Indonesia.</title>
        <authorList>
            <person name="Selvaraj P."/>
            <person name="Muralishankar V."/>
            <person name="Muruganantham S."/>
            <person name="Sp S."/>
            <person name="Haryani S."/>
            <person name="Lau K.J.X."/>
            <person name="Naqvi N.I."/>
        </authorList>
    </citation>
    <scope>NUCLEOTIDE SEQUENCE [LARGE SCALE GENOMIC DNA]</scope>
    <source>
        <strain evidence="2">GMP-LS</strain>
    </source>
</reference>
<evidence type="ECO:0000256" key="1">
    <source>
        <dbReference type="SAM" id="MobiDB-lite"/>
    </source>
</evidence>
<gene>
    <name evidence="2" type="ORF">RRF57_009891</name>
</gene>
<dbReference type="AlphaFoldDB" id="A0AAN7Z987"/>
<dbReference type="Gene3D" id="3.90.1150.10">
    <property type="entry name" value="Aspartate Aminotransferase, domain 1"/>
    <property type="match status" value="1"/>
</dbReference>
<proteinExistence type="predicted"/>
<accession>A0AAN7Z987</accession>
<feature type="compositionally biased region" description="Basic and acidic residues" evidence="1">
    <location>
        <begin position="233"/>
        <end position="245"/>
    </location>
</feature>
<dbReference type="InterPro" id="IPR015422">
    <property type="entry name" value="PyrdxlP-dep_Trfase_small"/>
</dbReference>
<sequence length="286" mass="31439">MLKSHVRRAAHRNKRYVIAYVTSVTRCQIIPLGSAIQAWNIRPFSATMVAGQSMTAVREAKAESGVKSNANAGITRNMKEEKKSINFLRGWPATLLLPAAALCAASQTALTDPNIWAPGLEYGPDLGYQPLREALARWLGRFYGGVIPTTSAMKTEDDIADGITITGGASQNLACLLQSFTDPGQTLAIWVVAPCYFLACPIFEDAGFGGRLRAVPEDAEGVDTAVLEREMSALEERQQQDEESNHPSAKYKNPDPHRKIYRHVVYCVPAFSNPSGRTTTRRRRED</sequence>
<dbReference type="SUPFAM" id="SSF53383">
    <property type="entry name" value="PLP-dependent transferases"/>
    <property type="match status" value="1"/>
</dbReference>
<dbReference type="InterPro" id="IPR015421">
    <property type="entry name" value="PyrdxlP-dep_Trfase_major"/>
</dbReference>
<evidence type="ECO:0008006" key="4">
    <source>
        <dbReference type="Google" id="ProtNLM"/>
    </source>
</evidence>
<dbReference type="PANTHER" id="PTHR42858:SF1">
    <property type="entry name" value="LD15494P"/>
    <property type="match status" value="1"/>
</dbReference>
<dbReference type="InterPro" id="IPR015424">
    <property type="entry name" value="PyrdxlP-dep_Trfase"/>
</dbReference>